<sequence length="199" mass="22597">MGDASVQIRRYDAAWAEEFAEQRDQLALKLQPWLHGSIHHVGSTAVVGLAAKPIIDVAAPVRSLVEARRAMPVLGLAGWMSWPSDPNRSWRLWFLRPQPDARTHHLYLIEHDDPHLRELIAFRDRLHTDASAREQYAELKRYLAQKHRTDRDAYTAAKTGFVVKLLREAGIEPEPRPDTAVGNQVQVWPAARDIGHDAL</sequence>
<dbReference type="PANTHER" id="PTHR34822">
    <property type="entry name" value="GRPB DOMAIN PROTEIN (AFU_ORTHOLOGUE AFUA_1G01530)"/>
    <property type="match status" value="1"/>
</dbReference>
<dbReference type="Pfam" id="PF04229">
    <property type="entry name" value="GrpB"/>
    <property type="match status" value="1"/>
</dbReference>
<organism evidence="2 3">
    <name type="scientific">Mycolicibacterium aubagnense</name>
    <dbReference type="NCBI Taxonomy" id="319707"/>
    <lineage>
        <taxon>Bacteria</taxon>
        <taxon>Bacillati</taxon>
        <taxon>Actinomycetota</taxon>
        <taxon>Actinomycetes</taxon>
        <taxon>Mycobacteriales</taxon>
        <taxon>Mycobacteriaceae</taxon>
        <taxon>Mycolicibacterium</taxon>
    </lineage>
</organism>
<evidence type="ECO:0000313" key="2">
    <source>
        <dbReference type="EMBL" id="BBX85532.1"/>
    </source>
</evidence>
<dbReference type="RefSeq" id="WP_234884002.1">
    <property type="nucleotide sequence ID" value="NZ_AP022577.1"/>
</dbReference>
<name>A0ABN5YUU0_9MYCO</name>
<dbReference type="InterPro" id="IPR043519">
    <property type="entry name" value="NT_sf"/>
</dbReference>
<gene>
    <name evidence="2" type="ORF">MAUB_34050</name>
</gene>
<proteinExistence type="predicted"/>
<accession>A0ABN5YUU0</accession>
<evidence type="ECO:0000256" key="1">
    <source>
        <dbReference type="ARBA" id="ARBA00022993"/>
    </source>
</evidence>
<dbReference type="EMBL" id="AP022577">
    <property type="protein sequence ID" value="BBX85532.1"/>
    <property type="molecule type" value="Genomic_DNA"/>
</dbReference>
<dbReference type="SUPFAM" id="SSF81301">
    <property type="entry name" value="Nucleotidyltransferase"/>
    <property type="match status" value="1"/>
</dbReference>
<evidence type="ECO:0008006" key="4">
    <source>
        <dbReference type="Google" id="ProtNLM"/>
    </source>
</evidence>
<dbReference type="Gene3D" id="3.30.460.10">
    <property type="entry name" value="Beta Polymerase, domain 2"/>
    <property type="match status" value="1"/>
</dbReference>
<keyword evidence="3" id="KW-1185">Reference proteome</keyword>
<dbReference type="PANTHER" id="PTHR34822:SF1">
    <property type="entry name" value="GRPB FAMILY PROTEIN"/>
    <property type="match status" value="1"/>
</dbReference>
<reference evidence="2 3" key="1">
    <citation type="journal article" date="2019" name="Emerg. Microbes Infect.">
        <title>Comprehensive subspecies identification of 175 nontuberculous mycobacteria species based on 7547 genomic profiles.</title>
        <authorList>
            <person name="Matsumoto Y."/>
            <person name="Kinjo T."/>
            <person name="Motooka D."/>
            <person name="Nabeya D."/>
            <person name="Jung N."/>
            <person name="Uechi K."/>
            <person name="Horii T."/>
            <person name="Iida T."/>
            <person name="Fujita J."/>
            <person name="Nakamura S."/>
        </authorList>
    </citation>
    <scope>NUCLEOTIDE SEQUENCE [LARGE SCALE GENOMIC DNA]</scope>
    <source>
        <strain evidence="2 3">JCM 15296</strain>
    </source>
</reference>
<evidence type="ECO:0000313" key="3">
    <source>
        <dbReference type="Proteomes" id="UP000465609"/>
    </source>
</evidence>
<protein>
    <recommendedName>
        <fullName evidence="4">GrpB family protein</fullName>
    </recommendedName>
</protein>
<keyword evidence="1" id="KW-0173">Coenzyme A biosynthesis</keyword>
<dbReference type="Proteomes" id="UP000465609">
    <property type="component" value="Chromosome"/>
</dbReference>
<dbReference type="InterPro" id="IPR007344">
    <property type="entry name" value="GrpB/CoaE"/>
</dbReference>